<dbReference type="EMBL" id="CM009295">
    <property type="protein sequence ID" value="PNT33227.1"/>
    <property type="molecule type" value="Genomic_DNA"/>
</dbReference>
<feature type="transmembrane region" description="Helical" evidence="1">
    <location>
        <begin position="14"/>
        <end position="37"/>
    </location>
</feature>
<keyword evidence="1" id="KW-0812">Transmembrane</keyword>
<evidence type="ECO:0000256" key="1">
    <source>
        <dbReference type="SAM" id="Phobius"/>
    </source>
</evidence>
<sequence>MHASHTTVIYTKDVFAHVVLWLSWSVMTGMRIGWLLICKTFMILYVKKGSFGQGSYNQKMIIWIRYSYKSWNQLKYYKDMTPCDPVLYSCLPTTKNPQSQTSWGWLYGSFCTILHDHWIQN</sequence>
<protein>
    <submittedName>
        <fullName evidence="2">Uncharacterized protein</fullName>
    </submittedName>
</protein>
<dbReference type="InParanoid" id="A0A2K2A6S0"/>
<dbReference type="Proteomes" id="UP000006729">
    <property type="component" value="Chromosome 6"/>
</dbReference>
<name>A0A2K2A6S0_POPTR</name>
<gene>
    <name evidence="2" type="ORF">POPTR_006G229500</name>
</gene>
<evidence type="ECO:0000313" key="2">
    <source>
        <dbReference type="EMBL" id="PNT33227.1"/>
    </source>
</evidence>
<reference evidence="2 3" key="1">
    <citation type="journal article" date="2006" name="Science">
        <title>The genome of black cottonwood, Populus trichocarpa (Torr. &amp; Gray).</title>
        <authorList>
            <person name="Tuskan G.A."/>
            <person name="Difazio S."/>
            <person name="Jansson S."/>
            <person name="Bohlmann J."/>
            <person name="Grigoriev I."/>
            <person name="Hellsten U."/>
            <person name="Putnam N."/>
            <person name="Ralph S."/>
            <person name="Rombauts S."/>
            <person name="Salamov A."/>
            <person name="Schein J."/>
            <person name="Sterck L."/>
            <person name="Aerts A."/>
            <person name="Bhalerao R.R."/>
            <person name="Bhalerao R.P."/>
            <person name="Blaudez D."/>
            <person name="Boerjan W."/>
            <person name="Brun A."/>
            <person name="Brunner A."/>
            <person name="Busov V."/>
            <person name="Campbell M."/>
            <person name="Carlson J."/>
            <person name="Chalot M."/>
            <person name="Chapman J."/>
            <person name="Chen G.L."/>
            <person name="Cooper D."/>
            <person name="Coutinho P.M."/>
            <person name="Couturier J."/>
            <person name="Covert S."/>
            <person name="Cronk Q."/>
            <person name="Cunningham R."/>
            <person name="Davis J."/>
            <person name="Degroeve S."/>
            <person name="Dejardin A."/>
            <person name="Depamphilis C."/>
            <person name="Detter J."/>
            <person name="Dirks B."/>
            <person name="Dubchak I."/>
            <person name="Duplessis S."/>
            <person name="Ehlting J."/>
            <person name="Ellis B."/>
            <person name="Gendler K."/>
            <person name="Goodstein D."/>
            <person name="Gribskov M."/>
            <person name="Grimwood J."/>
            <person name="Groover A."/>
            <person name="Gunter L."/>
            <person name="Hamberger B."/>
            <person name="Heinze B."/>
            <person name="Helariutta Y."/>
            <person name="Henrissat B."/>
            <person name="Holligan D."/>
            <person name="Holt R."/>
            <person name="Huang W."/>
            <person name="Islam-Faridi N."/>
            <person name="Jones S."/>
            <person name="Jones-Rhoades M."/>
            <person name="Jorgensen R."/>
            <person name="Joshi C."/>
            <person name="Kangasjarvi J."/>
            <person name="Karlsson J."/>
            <person name="Kelleher C."/>
            <person name="Kirkpatrick R."/>
            <person name="Kirst M."/>
            <person name="Kohler A."/>
            <person name="Kalluri U."/>
            <person name="Larimer F."/>
            <person name="Leebens-Mack J."/>
            <person name="Leple J.C."/>
            <person name="Locascio P."/>
            <person name="Lou Y."/>
            <person name="Lucas S."/>
            <person name="Martin F."/>
            <person name="Montanini B."/>
            <person name="Napoli C."/>
            <person name="Nelson D.R."/>
            <person name="Nelson C."/>
            <person name="Nieminen K."/>
            <person name="Nilsson O."/>
            <person name="Pereda V."/>
            <person name="Peter G."/>
            <person name="Philippe R."/>
            <person name="Pilate G."/>
            <person name="Poliakov A."/>
            <person name="Razumovskaya J."/>
            <person name="Richardson P."/>
            <person name="Rinaldi C."/>
            <person name="Ritland K."/>
            <person name="Rouze P."/>
            <person name="Ryaboy D."/>
            <person name="Schmutz J."/>
            <person name="Schrader J."/>
            <person name="Segerman B."/>
            <person name="Shin H."/>
            <person name="Siddiqui A."/>
            <person name="Sterky F."/>
            <person name="Terry A."/>
            <person name="Tsai C.J."/>
            <person name="Uberbacher E."/>
            <person name="Unneberg P."/>
            <person name="Vahala J."/>
            <person name="Wall K."/>
            <person name="Wessler S."/>
            <person name="Yang G."/>
            <person name="Yin T."/>
            <person name="Douglas C."/>
            <person name="Marra M."/>
            <person name="Sandberg G."/>
            <person name="Van de Peer Y."/>
            <person name="Rokhsar D."/>
        </authorList>
    </citation>
    <scope>NUCLEOTIDE SEQUENCE [LARGE SCALE GENOMIC DNA]</scope>
    <source>
        <strain evidence="3">cv. Nisqually</strain>
    </source>
</reference>
<evidence type="ECO:0000313" key="3">
    <source>
        <dbReference type="Proteomes" id="UP000006729"/>
    </source>
</evidence>
<keyword evidence="1" id="KW-1133">Transmembrane helix</keyword>
<keyword evidence="3" id="KW-1185">Reference proteome</keyword>
<dbReference type="AlphaFoldDB" id="A0A2K2A6S0"/>
<accession>A0A2K2A6S0</accession>
<keyword evidence="1" id="KW-0472">Membrane</keyword>
<organism evidence="2 3">
    <name type="scientific">Populus trichocarpa</name>
    <name type="common">Western balsam poplar</name>
    <name type="synonym">Populus balsamifera subsp. trichocarpa</name>
    <dbReference type="NCBI Taxonomy" id="3694"/>
    <lineage>
        <taxon>Eukaryota</taxon>
        <taxon>Viridiplantae</taxon>
        <taxon>Streptophyta</taxon>
        <taxon>Embryophyta</taxon>
        <taxon>Tracheophyta</taxon>
        <taxon>Spermatophyta</taxon>
        <taxon>Magnoliopsida</taxon>
        <taxon>eudicotyledons</taxon>
        <taxon>Gunneridae</taxon>
        <taxon>Pentapetalae</taxon>
        <taxon>rosids</taxon>
        <taxon>fabids</taxon>
        <taxon>Malpighiales</taxon>
        <taxon>Salicaceae</taxon>
        <taxon>Saliceae</taxon>
        <taxon>Populus</taxon>
    </lineage>
</organism>
<proteinExistence type="predicted"/>